<dbReference type="AlphaFoldDB" id="A0AAD9V426"/>
<gene>
    <name evidence="4" type="ORF">P5673_016869</name>
</gene>
<sequence length="369" mass="41993">MSDKFRSSSMMGEAYKGDKLLTMDDKHDEVDGGVVSEGEHGRYPRAASLDKIVDFCAEEFACANVRNSAFSTERFLSNCVFMVHKWFLSSEELLTKFWISKYGLEFKKDVKLVSLLNQFSEIVDCKGDKSVIDNSNIVPAENEQTEPSMERKNSMAFKDISASTLAEQLTYLEYKMLRRVPFSELWTYVSTGKLKETTYLERYVALFNGVSRWLQGMVLNCVTPEERASCIEKFQQTAKHLKELQNFNGLMAVAGGLTSSPLSRLHQTQDLLSHDCKEFLKILMEFLSSDGNYAMYRKALGIQLKDLIALHTALPDSVDGNLINVQKMIRLATIVAPLLQVTLQTRLTDEELYELSLAREPRNVFKFVK</sequence>
<dbReference type="Gene3D" id="1.10.840.10">
    <property type="entry name" value="Ras guanine-nucleotide exchange factors catalytic domain"/>
    <property type="match status" value="1"/>
</dbReference>
<evidence type="ECO:0000313" key="4">
    <source>
        <dbReference type="EMBL" id="KAK2560509.1"/>
    </source>
</evidence>
<dbReference type="PANTHER" id="PTHR23113">
    <property type="entry name" value="GUANINE NUCLEOTIDE EXCHANGE FACTOR"/>
    <property type="match status" value="1"/>
</dbReference>
<dbReference type="Proteomes" id="UP001249851">
    <property type="component" value="Unassembled WGS sequence"/>
</dbReference>
<dbReference type="SMART" id="SM00147">
    <property type="entry name" value="RasGEF"/>
    <property type="match status" value="1"/>
</dbReference>
<keyword evidence="5" id="KW-1185">Reference proteome</keyword>
<dbReference type="PROSITE" id="PS50009">
    <property type="entry name" value="RASGEF_CAT"/>
    <property type="match status" value="1"/>
</dbReference>
<name>A0AAD9V426_ACRCE</name>
<proteinExistence type="predicted"/>
<organism evidence="4 5">
    <name type="scientific">Acropora cervicornis</name>
    <name type="common">Staghorn coral</name>
    <dbReference type="NCBI Taxonomy" id="6130"/>
    <lineage>
        <taxon>Eukaryota</taxon>
        <taxon>Metazoa</taxon>
        <taxon>Cnidaria</taxon>
        <taxon>Anthozoa</taxon>
        <taxon>Hexacorallia</taxon>
        <taxon>Scleractinia</taxon>
        <taxon>Astrocoeniina</taxon>
        <taxon>Acroporidae</taxon>
        <taxon>Acropora</taxon>
    </lineage>
</organism>
<feature type="domain" description="Ras-GEF" evidence="3">
    <location>
        <begin position="161"/>
        <end position="362"/>
    </location>
</feature>
<evidence type="ECO:0000256" key="2">
    <source>
        <dbReference type="PROSITE-ProRule" id="PRU00168"/>
    </source>
</evidence>
<dbReference type="InterPro" id="IPR023578">
    <property type="entry name" value="Ras_GEF_dom_sf"/>
</dbReference>
<dbReference type="InterPro" id="IPR008937">
    <property type="entry name" value="Ras-like_GEF"/>
</dbReference>
<evidence type="ECO:0000313" key="5">
    <source>
        <dbReference type="Proteomes" id="UP001249851"/>
    </source>
</evidence>
<protein>
    <submittedName>
        <fullName evidence="4">RAS guanyl-releasing protein 1</fullName>
    </submittedName>
</protein>
<evidence type="ECO:0000259" key="3">
    <source>
        <dbReference type="PROSITE" id="PS50009"/>
    </source>
</evidence>
<reference evidence="4" key="2">
    <citation type="journal article" date="2023" name="Science">
        <title>Genomic signatures of disease resistance in endangered staghorn corals.</title>
        <authorList>
            <person name="Vollmer S.V."/>
            <person name="Selwyn J.D."/>
            <person name="Despard B.A."/>
            <person name="Roesel C.L."/>
        </authorList>
    </citation>
    <scope>NUCLEOTIDE SEQUENCE</scope>
    <source>
        <strain evidence="4">K2</strain>
    </source>
</reference>
<reference evidence="4" key="1">
    <citation type="journal article" date="2023" name="G3 (Bethesda)">
        <title>Whole genome assembly and annotation of the endangered Caribbean coral Acropora cervicornis.</title>
        <authorList>
            <person name="Selwyn J.D."/>
            <person name="Vollmer S.V."/>
        </authorList>
    </citation>
    <scope>NUCLEOTIDE SEQUENCE</scope>
    <source>
        <strain evidence="4">K2</strain>
    </source>
</reference>
<keyword evidence="1 2" id="KW-0344">Guanine-nucleotide releasing factor</keyword>
<comment type="caution">
    <text evidence="4">The sequence shown here is derived from an EMBL/GenBank/DDBJ whole genome shotgun (WGS) entry which is preliminary data.</text>
</comment>
<dbReference type="Gene3D" id="1.20.870.10">
    <property type="entry name" value="Son of sevenless (SoS) protein Chain: S domain 1"/>
    <property type="match status" value="1"/>
</dbReference>
<evidence type="ECO:0000256" key="1">
    <source>
        <dbReference type="ARBA" id="ARBA00022658"/>
    </source>
</evidence>
<dbReference type="GO" id="GO:0005085">
    <property type="term" value="F:guanyl-nucleotide exchange factor activity"/>
    <property type="evidence" value="ECO:0007669"/>
    <property type="project" value="UniProtKB-KW"/>
</dbReference>
<dbReference type="PANTHER" id="PTHR23113:SF252">
    <property type="entry name" value="RAS GUANYL-RELEASING PROTEIN 3"/>
    <property type="match status" value="1"/>
</dbReference>
<dbReference type="GO" id="GO:0005886">
    <property type="term" value="C:plasma membrane"/>
    <property type="evidence" value="ECO:0007669"/>
    <property type="project" value="TreeGrafter"/>
</dbReference>
<dbReference type="EMBL" id="JARQWQ010000036">
    <property type="protein sequence ID" value="KAK2560509.1"/>
    <property type="molecule type" value="Genomic_DNA"/>
</dbReference>
<accession>A0AAD9V426</accession>
<dbReference type="InterPro" id="IPR036964">
    <property type="entry name" value="RASGEF_cat_dom_sf"/>
</dbReference>
<dbReference type="Pfam" id="PF00617">
    <property type="entry name" value="RasGEF"/>
    <property type="match status" value="1"/>
</dbReference>
<dbReference type="GO" id="GO:0007265">
    <property type="term" value="P:Ras protein signal transduction"/>
    <property type="evidence" value="ECO:0007669"/>
    <property type="project" value="TreeGrafter"/>
</dbReference>
<dbReference type="InterPro" id="IPR001895">
    <property type="entry name" value="RASGEF_cat_dom"/>
</dbReference>
<dbReference type="SUPFAM" id="SSF48366">
    <property type="entry name" value="Ras GEF"/>
    <property type="match status" value="1"/>
</dbReference>
<dbReference type="CDD" id="cd00155">
    <property type="entry name" value="RasGEF"/>
    <property type="match status" value="1"/>
</dbReference>